<dbReference type="Gene3D" id="2.40.160.200">
    <property type="entry name" value="LURP1-related"/>
    <property type="match status" value="1"/>
</dbReference>
<reference evidence="2" key="1">
    <citation type="journal article" date="2020" name="Stud. Mycol.">
        <title>101 Dothideomycetes genomes: a test case for predicting lifestyles and emergence of pathogens.</title>
        <authorList>
            <person name="Haridas S."/>
            <person name="Albert R."/>
            <person name="Binder M."/>
            <person name="Bloem J."/>
            <person name="Labutti K."/>
            <person name="Salamov A."/>
            <person name="Andreopoulos B."/>
            <person name="Baker S."/>
            <person name="Barry K."/>
            <person name="Bills G."/>
            <person name="Bluhm B."/>
            <person name="Cannon C."/>
            <person name="Castanera R."/>
            <person name="Culley D."/>
            <person name="Daum C."/>
            <person name="Ezra D."/>
            <person name="Gonzalez J."/>
            <person name="Henrissat B."/>
            <person name="Kuo A."/>
            <person name="Liang C."/>
            <person name="Lipzen A."/>
            <person name="Lutzoni F."/>
            <person name="Magnuson J."/>
            <person name="Mondo S."/>
            <person name="Nolan M."/>
            <person name="Ohm R."/>
            <person name="Pangilinan J."/>
            <person name="Park H.-J."/>
            <person name="Ramirez L."/>
            <person name="Alfaro M."/>
            <person name="Sun H."/>
            <person name="Tritt A."/>
            <person name="Yoshinaga Y."/>
            <person name="Zwiers L.-H."/>
            <person name="Turgeon B."/>
            <person name="Goodwin S."/>
            <person name="Spatafora J."/>
            <person name="Crous P."/>
            <person name="Grigoriev I."/>
        </authorList>
    </citation>
    <scope>NUCLEOTIDE SEQUENCE</scope>
    <source>
        <strain evidence="2">CBS 110217</strain>
    </source>
</reference>
<sequence length="185" mass="19719">MTVTSASSPTTPIFTITSSKMSLSHRCTITDAKTCTALYTLRKEGMGTSHYYKIEPSDGGPRLFEVNEHLRAFHQARTTVTLANQAAPEQGRPVVVVDLEFVPARKGEEGRVSLDGKTVCVIEKIGVRISGEYHVAIAGGCDPTLVVGLVVMMVDRARTREVVMMVDRARTRAGLAGAAGGVAAG</sequence>
<dbReference type="AlphaFoldDB" id="A0A9P4H915"/>
<protein>
    <submittedName>
        <fullName evidence="2">Uncharacterized protein</fullName>
    </submittedName>
</protein>
<comment type="similarity">
    <text evidence="1">Belongs to the LOR family.</text>
</comment>
<accession>A0A9P4H915</accession>
<dbReference type="SUPFAM" id="SSF54518">
    <property type="entry name" value="Tubby C-terminal domain-like"/>
    <property type="match status" value="1"/>
</dbReference>
<gene>
    <name evidence="2" type="ORF">EK21DRAFT_89854</name>
</gene>
<dbReference type="InterPro" id="IPR007612">
    <property type="entry name" value="LOR"/>
</dbReference>
<dbReference type="InterPro" id="IPR038595">
    <property type="entry name" value="LOR_sf"/>
</dbReference>
<dbReference type="Proteomes" id="UP000799777">
    <property type="component" value="Unassembled WGS sequence"/>
</dbReference>
<dbReference type="InterPro" id="IPR025659">
    <property type="entry name" value="Tubby-like_C"/>
</dbReference>
<evidence type="ECO:0000313" key="3">
    <source>
        <dbReference type="Proteomes" id="UP000799777"/>
    </source>
</evidence>
<dbReference type="EMBL" id="ML978202">
    <property type="protein sequence ID" value="KAF2029270.1"/>
    <property type="molecule type" value="Genomic_DNA"/>
</dbReference>
<dbReference type="Pfam" id="PF04525">
    <property type="entry name" value="LOR"/>
    <property type="match status" value="1"/>
</dbReference>
<keyword evidence="3" id="KW-1185">Reference proteome</keyword>
<comment type="caution">
    <text evidence="2">The sequence shown here is derived from an EMBL/GenBank/DDBJ whole genome shotgun (WGS) entry which is preliminary data.</text>
</comment>
<organism evidence="2 3">
    <name type="scientific">Setomelanomma holmii</name>
    <dbReference type="NCBI Taxonomy" id="210430"/>
    <lineage>
        <taxon>Eukaryota</taxon>
        <taxon>Fungi</taxon>
        <taxon>Dikarya</taxon>
        <taxon>Ascomycota</taxon>
        <taxon>Pezizomycotina</taxon>
        <taxon>Dothideomycetes</taxon>
        <taxon>Pleosporomycetidae</taxon>
        <taxon>Pleosporales</taxon>
        <taxon>Pleosporineae</taxon>
        <taxon>Phaeosphaeriaceae</taxon>
        <taxon>Setomelanomma</taxon>
    </lineage>
</organism>
<evidence type="ECO:0000313" key="2">
    <source>
        <dbReference type="EMBL" id="KAF2029270.1"/>
    </source>
</evidence>
<proteinExistence type="inferred from homology"/>
<dbReference type="OrthoDB" id="97518at2759"/>
<evidence type="ECO:0000256" key="1">
    <source>
        <dbReference type="ARBA" id="ARBA00005437"/>
    </source>
</evidence>
<name>A0A9P4H915_9PLEO</name>